<gene>
    <name evidence="2" type="ORF">TVAG_314930</name>
</gene>
<reference evidence="2" key="2">
    <citation type="journal article" date="2007" name="Science">
        <title>Draft genome sequence of the sexually transmitted pathogen Trichomonas vaginalis.</title>
        <authorList>
            <person name="Carlton J.M."/>
            <person name="Hirt R.P."/>
            <person name="Silva J.C."/>
            <person name="Delcher A.L."/>
            <person name="Schatz M."/>
            <person name="Zhao Q."/>
            <person name="Wortman J.R."/>
            <person name="Bidwell S.L."/>
            <person name="Alsmark U.C.M."/>
            <person name="Besteiro S."/>
            <person name="Sicheritz-Ponten T."/>
            <person name="Noel C.J."/>
            <person name="Dacks J.B."/>
            <person name="Foster P.G."/>
            <person name="Simillion C."/>
            <person name="Van de Peer Y."/>
            <person name="Miranda-Saavedra D."/>
            <person name="Barton G.J."/>
            <person name="Westrop G.D."/>
            <person name="Mueller S."/>
            <person name="Dessi D."/>
            <person name="Fiori P.L."/>
            <person name="Ren Q."/>
            <person name="Paulsen I."/>
            <person name="Zhang H."/>
            <person name="Bastida-Corcuera F.D."/>
            <person name="Simoes-Barbosa A."/>
            <person name="Brown M.T."/>
            <person name="Hayes R.D."/>
            <person name="Mukherjee M."/>
            <person name="Okumura C.Y."/>
            <person name="Schneider R."/>
            <person name="Smith A.J."/>
            <person name="Vanacova S."/>
            <person name="Villalvazo M."/>
            <person name="Haas B.J."/>
            <person name="Pertea M."/>
            <person name="Feldblyum T.V."/>
            <person name="Utterback T.R."/>
            <person name="Shu C.L."/>
            <person name="Osoegawa K."/>
            <person name="de Jong P.J."/>
            <person name="Hrdy I."/>
            <person name="Horvathova L."/>
            <person name="Zubacova Z."/>
            <person name="Dolezal P."/>
            <person name="Malik S.B."/>
            <person name="Logsdon J.M. Jr."/>
            <person name="Henze K."/>
            <person name="Gupta A."/>
            <person name="Wang C.C."/>
            <person name="Dunne R.L."/>
            <person name="Upcroft J.A."/>
            <person name="Upcroft P."/>
            <person name="White O."/>
            <person name="Salzberg S.L."/>
            <person name="Tang P."/>
            <person name="Chiu C.-H."/>
            <person name="Lee Y.-S."/>
            <person name="Embley T.M."/>
            <person name="Coombs G.H."/>
            <person name="Mottram J.C."/>
            <person name="Tachezy J."/>
            <person name="Fraser-Liggett C.M."/>
            <person name="Johnson P.J."/>
        </authorList>
    </citation>
    <scope>NUCLEOTIDE SEQUENCE [LARGE SCALE GENOMIC DNA]</scope>
    <source>
        <strain evidence="2">G3</strain>
    </source>
</reference>
<keyword evidence="3" id="KW-1185">Reference proteome</keyword>
<dbReference type="Proteomes" id="UP000001542">
    <property type="component" value="Unassembled WGS sequence"/>
</dbReference>
<dbReference type="InParanoid" id="A2ETT2"/>
<dbReference type="VEuPathDB" id="TrichDB:TVAGG3_0045860"/>
<evidence type="ECO:0000313" key="2">
    <source>
        <dbReference type="EMBL" id="EAY03963.1"/>
    </source>
</evidence>
<name>A2ETT2_TRIV3</name>
<dbReference type="VEuPathDB" id="TrichDB:TVAG_314930"/>
<dbReference type="AlphaFoldDB" id="A2ETT2"/>
<keyword evidence="1" id="KW-0472">Membrane</keyword>
<dbReference type="RefSeq" id="XP_001316186.1">
    <property type="nucleotide sequence ID" value="XM_001316151.1"/>
</dbReference>
<dbReference type="KEGG" id="tva:4761811"/>
<accession>A2ETT2</accession>
<feature type="transmembrane region" description="Helical" evidence="1">
    <location>
        <begin position="12"/>
        <end position="31"/>
    </location>
</feature>
<keyword evidence="1" id="KW-1133">Transmembrane helix</keyword>
<reference evidence="2" key="1">
    <citation type="submission" date="2006-10" db="EMBL/GenBank/DDBJ databases">
        <authorList>
            <person name="Amadeo P."/>
            <person name="Zhao Q."/>
            <person name="Wortman J."/>
            <person name="Fraser-Liggett C."/>
            <person name="Carlton J."/>
        </authorList>
    </citation>
    <scope>NUCLEOTIDE SEQUENCE</scope>
    <source>
        <strain evidence="2">G3</strain>
    </source>
</reference>
<organism evidence="2 3">
    <name type="scientific">Trichomonas vaginalis (strain ATCC PRA-98 / G3)</name>
    <dbReference type="NCBI Taxonomy" id="412133"/>
    <lineage>
        <taxon>Eukaryota</taxon>
        <taxon>Metamonada</taxon>
        <taxon>Parabasalia</taxon>
        <taxon>Trichomonadida</taxon>
        <taxon>Trichomonadidae</taxon>
        <taxon>Trichomonas</taxon>
    </lineage>
</organism>
<proteinExistence type="predicted"/>
<protein>
    <submittedName>
        <fullName evidence="2">Uncharacterized protein</fullName>
    </submittedName>
</protein>
<keyword evidence="1" id="KW-0812">Transmembrane</keyword>
<dbReference type="EMBL" id="DS113489">
    <property type="protein sequence ID" value="EAY03963.1"/>
    <property type="molecule type" value="Genomic_DNA"/>
</dbReference>
<sequence length="329" mass="38050">MTILARNYSNRIKILILYFIGYFATCSQFPITFFENEETISIIFELIHQSSLMLKQCFHVFQNLTSISIPISRILFSKQILNVSYASKPYFRIPYTVLNIISTPDFQFTDQIIQSLNIFVLTYTQAGTKEQSAALLLMSFLQSHQILDYSSFNLHQYFESNDKDIINSACELLLSIESPSFTYLPDIISIATRGLAPIETTFEILLKNHESWSGYNKDVVFEFIRESLINGSYDQSKLAAKLYLAYCNNENEWDYEIINNIIKYCEEPELAIEMFKHMLQFAESIKNGEELEGYSDILDQISIYIDEYLISSNNELSELASLLSNIKSE</sequence>
<evidence type="ECO:0000256" key="1">
    <source>
        <dbReference type="SAM" id="Phobius"/>
    </source>
</evidence>
<evidence type="ECO:0000313" key="3">
    <source>
        <dbReference type="Proteomes" id="UP000001542"/>
    </source>
</evidence>